<feature type="domain" description="HTH marR-type" evidence="4">
    <location>
        <begin position="94"/>
        <end position="236"/>
    </location>
</feature>
<name>A0A1Y4LIR6_9FIRM</name>
<evidence type="ECO:0000259" key="4">
    <source>
        <dbReference type="PROSITE" id="PS50995"/>
    </source>
</evidence>
<evidence type="ECO:0000313" key="6">
    <source>
        <dbReference type="Proteomes" id="UP000195897"/>
    </source>
</evidence>
<dbReference type="Proteomes" id="UP000195897">
    <property type="component" value="Unassembled WGS sequence"/>
</dbReference>
<sequence length="243" mass="27058">MPSSSPHRKLARTPSPARSYAVAVAAAVVPSAAVRLVRVTLRRPLNKDSSRGRLSDGLFFRPLFDKNPFFSPSSCLSHRGMLYLVCQINYFCRLEGLMSDFDSINNFLVDIWSRINKIEERTLTAGIGDNISLTEIHIIEKIAAEQPSRMSTIAKSVGVTLATFTVACDKLESKGLIQRTRDTADKRVVNISLTPRGEAIHAYHKEFHERMISAALSELSDSETALLASSLQKLQSFFEQQDQ</sequence>
<dbReference type="PANTHER" id="PTHR42756">
    <property type="entry name" value="TRANSCRIPTIONAL REGULATOR, MARR"/>
    <property type="match status" value="1"/>
</dbReference>
<dbReference type="Gene3D" id="1.10.10.10">
    <property type="entry name" value="Winged helix-like DNA-binding domain superfamily/Winged helix DNA-binding domain"/>
    <property type="match status" value="1"/>
</dbReference>
<dbReference type="PANTHER" id="PTHR42756:SF1">
    <property type="entry name" value="TRANSCRIPTIONAL REPRESSOR OF EMRAB OPERON"/>
    <property type="match status" value="1"/>
</dbReference>
<comment type="caution">
    <text evidence="5">The sequence shown here is derived from an EMBL/GenBank/DDBJ whole genome shotgun (WGS) entry which is preliminary data.</text>
</comment>
<protein>
    <recommendedName>
        <fullName evidence="4">HTH marR-type domain-containing protein</fullName>
    </recommendedName>
</protein>
<dbReference type="InterPro" id="IPR036390">
    <property type="entry name" value="WH_DNA-bd_sf"/>
</dbReference>
<dbReference type="PROSITE" id="PS50995">
    <property type="entry name" value="HTH_MARR_2"/>
    <property type="match status" value="1"/>
</dbReference>
<organism evidence="5 6">
    <name type="scientific">Butyricicoccus pullicaecorum</name>
    <dbReference type="NCBI Taxonomy" id="501571"/>
    <lineage>
        <taxon>Bacteria</taxon>
        <taxon>Bacillati</taxon>
        <taxon>Bacillota</taxon>
        <taxon>Clostridia</taxon>
        <taxon>Eubacteriales</taxon>
        <taxon>Butyricicoccaceae</taxon>
        <taxon>Butyricicoccus</taxon>
    </lineage>
</organism>
<evidence type="ECO:0000256" key="2">
    <source>
        <dbReference type="ARBA" id="ARBA00023125"/>
    </source>
</evidence>
<keyword evidence="2" id="KW-0238">DNA-binding</keyword>
<reference evidence="6" key="1">
    <citation type="submission" date="2017-04" db="EMBL/GenBank/DDBJ databases">
        <title>Function of individual gut microbiota members based on whole genome sequencing of pure cultures obtained from chicken caecum.</title>
        <authorList>
            <person name="Medvecky M."/>
            <person name="Cejkova D."/>
            <person name="Polansky O."/>
            <person name="Karasova D."/>
            <person name="Kubasova T."/>
            <person name="Cizek A."/>
            <person name="Rychlik I."/>
        </authorList>
    </citation>
    <scope>NUCLEOTIDE SEQUENCE [LARGE SCALE GENOMIC DNA]</scope>
    <source>
        <strain evidence="6">An180</strain>
    </source>
</reference>
<dbReference type="GO" id="GO:0003700">
    <property type="term" value="F:DNA-binding transcription factor activity"/>
    <property type="evidence" value="ECO:0007669"/>
    <property type="project" value="InterPro"/>
</dbReference>
<evidence type="ECO:0000313" key="5">
    <source>
        <dbReference type="EMBL" id="OUP54032.1"/>
    </source>
</evidence>
<dbReference type="EMBL" id="NFKK01000002">
    <property type="protein sequence ID" value="OUP54032.1"/>
    <property type="molecule type" value="Genomic_DNA"/>
</dbReference>
<accession>A0A1Y4LIR6</accession>
<dbReference type="GO" id="GO:0003677">
    <property type="term" value="F:DNA binding"/>
    <property type="evidence" value="ECO:0007669"/>
    <property type="project" value="UniProtKB-KW"/>
</dbReference>
<dbReference type="PRINTS" id="PR00598">
    <property type="entry name" value="HTHMARR"/>
</dbReference>
<evidence type="ECO:0000256" key="1">
    <source>
        <dbReference type="ARBA" id="ARBA00023015"/>
    </source>
</evidence>
<gene>
    <name evidence="5" type="ORF">B5F17_02145</name>
</gene>
<dbReference type="InterPro" id="IPR036388">
    <property type="entry name" value="WH-like_DNA-bd_sf"/>
</dbReference>
<dbReference type="AlphaFoldDB" id="A0A1Y4LIR6"/>
<dbReference type="SMART" id="SM00347">
    <property type="entry name" value="HTH_MARR"/>
    <property type="match status" value="1"/>
</dbReference>
<dbReference type="SUPFAM" id="SSF46785">
    <property type="entry name" value="Winged helix' DNA-binding domain"/>
    <property type="match status" value="1"/>
</dbReference>
<dbReference type="Pfam" id="PF01047">
    <property type="entry name" value="MarR"/>
    <property type="match status" value="1"/>
</dbReference>
<dbReference type="InterPro" id="IPR000835">
    <property type="entry name" value="HTH_MarR-typ"/>
</dbReference>
<proteinExistence type="predicted"/>
<evidence type="ECO:0000256" key="3">
    <source>
        <dbReference type="ARBA" id="ARBA00023163"/>
    </source>
</evidence>
<keyword evidence="1" id="KW-0805">Transcription regulation</keyword>
<keyword evidence="3" id="KW-0804">Transcription</keyword>